<evidence type="ECO:0000256" key="1">
    <source>
        <dbReference type="SAM" id="Coils"/>
    </source>
</evidence>
<feature type="compositionally biased region" description="Basic and acidic residues" evidence="2">
    <location>
        <begin position="244"/>
        <end position="258"/>
    </location>
</feature>
<dbReference type="EMBL" id="HBHK01011621">
    <property type="protein sequence ID" value="CAD9681457.1"/>
    <property type="molecule type" value="Transcribed_RNA"/>
</dbReference>
<name>A0A7S2RUW0_9STRA</name>
<evidence type="ECO:0000313" key="3">
    <source>
        <dbReference type="EMBL" id="CAD9681457.1"/>
    </source>
</evidence>
<dbReference type="AlphaFoldDB" id="A0A7S2RUW0"/>
<feature type="region of interest" description="Disordered" evidence="2">
    <location>
        <begin position="350"/>
        <end position="405"/>
    </location>
</feature>
<proteinExistence type="predicted"/>
<accession>A0A7S2RUW0</accession>
<feature type="coiled-coil region" evidence="1">
    <location>
        <begin position="455"/>
        <end position="542"/>
    </location>
</feature>
<feature type="compositionally biased region" description="Basic and acidic residues" evidence="2">
    <location>
        <begin position="377"/>
        <end position="391"/>
    </location>
</feature>
<keyword evidence="1" id="KW-0175">Coiled coil</keyword>
<feature type="region of interest" description="Disordered" evidence="2">
    <location>
        <begin position="243"/>
        <end position="335"/>
    </location>
</feature>
<organism evidence="3">
    <name type="scientific">Mucochytrium quahogii</name>
    <dbReference type="NCBI Taxonomy" id="96639"/>
    <lineage>
        <taxon>Eukaryota</taxon>
        <taxon>Sar</taxon>
        <taxon>Stramenopiles</taxon>
        <taxon>Bigyra</taxon>
        <taxon>Labyrinthulomycetes</taxon>
        <taxon>Thraustochytrida</taxon>
        <taxon>Thraustochytriidae</taxon>
        <taxon>Mucochytrium</taxon>
    </lineage>
</organism>
<evidence type="ECO:0000256" key="2">
    <source>
        <dbReference type="SAM" id="MobiDB-lite"/>
    </source>
</evidence>
<feature type="compositionally biased region" description="Polar residues" evidence="2">
    <location>
        <begin position="359"/>
        <end position="376"/>
    </location>
</feature>
<gene>
    <name evidence="3" type="ORF">QSP1433_LOCUS7299</name>
</gene>
<sequence>MAGHDVAGRDPRLLWKFKEWARWIVCENVHEAAQGIHWASVESRDFKDLHELPIEEIKDGLKRRLAEPCSKHPVFNHVENVLRFDVFGSALVKAKLVRGLEGDPITSWKQVVIEDRPRRRGKVADYTREKWVARFTGFEDKWIVTTGRSQFAKLLAKITNLKQNTWSNKIKAMQNAGRFGVIRFGVIDFKLDCPFLESIEVYQAEEIQAFESAIRERNYANEMPPEWQKALWLKFKTVIPKSRKTLDSDPGRSDKASESEGVDADSLKSVQNQQHETKKRLTMKATPSTKAGDCFKAGQLESKTGGTSNDGGVENKPPAKIKREPNGRGVKRKQNQTVEQAFFGVHNTKQVATKEKQIKQSPRVQNSTRPELSQKISQRENHQTIKEKRPIANDLSDDEHNGSSDMEKTIIDTIPSIWKRLMEDITKRGEAPFKNLFLSTILPVKQKSKKRKVESSSNNERIEQLQEELEEVQEELSEAKTALNKANNSVANLKAQCQKIRGDSRLTIVRKTAQHAKVIQQLQSARKELAEHKDLLHEHRQVVKDLLNHTTDANMPAVVTARKLVNVPIYENSNVVDSYDGEPEQASPSCNLVEDHSLETFV</sequence>
<reference evidence="3" key="1">
    <citation type="submission" date="2021-01" db="EMBL/GenBank/DDBJ databases">
        <authorList>
            <person name="Corre E."/>
            <person name="Pelletier E."/>
            <person name="Niang G."/>
            <person name="Scheremetjew M."/>
            <person name="Finn R."/>
            <person name="Kale V."/>
            <person name="Holt S."/>
            <person name="Cochrane G."/>
            <person name="Meng A."/>
            <person name="Brown T."/>
            <person name="Cohen L."/>
        </authorList>
    </citation>
    <scope>NUCLEOTIDE SEQUENCE</scope>
    <source>
        <strain evidence="3">NY070348D</strain>
    </source>
</reference>
<protein>
    <submittedName>
        <fullName evidence="3">Uncharacterized protein</fullName>
    </submittedName>
</protein>